<gene>
    <name evidence="1" type="ORF">KGB56_26980</name>
</gene>
<proteinExistence type="predicted"/>
<protein>
    <submittedName>
        <fullName evidence="1">Phage tail protein</fullName>
    </submittedName>
</protein>
<organism evidence="1 2">
    <name type="scientific">Pseudovibrio brasiliensis</name>
    <dbReference type="NCBI Taxonomy" id="1898042"/>
    <lineage>
        <taxon>Bacteria</taxon>
        <taxon>Pseudomonadati</taxon>
        <taxon>Pseudomonadota</taxon>
        <taxon>Alphaproteobacteria</taxon>
        <taxon>Hyphomicrobiales</taxon>
        <taxon>Stappiaceae</taxon>
        <taxon>Pseudovibrio</taxon>
    </lineage>
</organism>
<keyword evidence="2" id="KW-1185">Reference proteome</keyword>
<name>A0ABX8AVY0_9HYPH</name>
<reference evidence="1 2" key="1">
    <citation type="journal article" date="2021" name="Angew. Chem. Int. Ed. Engl.">
        <title>A novel family of nonribosomal peptides modulate collective behavior in Pseudovibrio bacteria isolated from marine sponges.</title>
        <authorList>
            <person name="Ioca L.P."/>
            <person name="Dai Y."/>
            <person name="Kunakom S."/>
            <person name="Diaz-Espinosa J."/>
            <person name="Krunic A."/>
            <person name="Crnkovic C.M."/>
            <person name="Orjala J."/>
            <person name="Sanchez L.M."/>
            <person name="Ferreira A.G."/>
            <person name="Berlinck R.G.S."/>
            <person name="Eustaquio A.S."/>
        </authorList>
    </citation>
    <scope>NUCLEOTIDE SEQUENCE [LARGE SCALE GENOMIC DNA]</scope>
    <source>
        <strain evidence="1 2">Ab134</strain>
        <plasmid evidence="1 2">pAb134-05</plasmid>
    </source>
</reference>
<geneLocation type="plasmid" evidence="1 2">
    <name>pAb134-05</name>
</geneLocation>
<keyword evidence="1" id="KW-0614">Plasmid</keyword>
<dbReference type="Proteomes" id="UP000680706">
    <property type="component" value="Plasmid pAb134-05"/>
</dbReference>
<accession>A0ABX8AVY0</accession>
<dbReference type="EMBL" id="CP074131">
    <property type="protein sequence ID" value="QUS59193.1"/>
    <property type="molecule type" value="Genomic_DNA"/>
</dbReference>
<sequence length="126" mass="14058">MLTMMALGRFRFGLTTMAYQTASRSWSFEHATLSRLRNQSVSHFTGIAPQKISLAGVIYPKFRGGLRQLEAMAEEAARGAPLHMVDGTGRPWGDVVILSLDERQSYFERDGTPQKIDFTIGLQSYG</sequence>
<dbReference type="InterPro" id="IPR009734">
    <property type="entry name" value="Myoviridae_GpU"/>
</dbReference>
<evidence type="ECO:0000313" key="2">
    <source>
        <dbReference type="Proteomes" id="UP000680706"/>
    </source>
</evidence>
<dbReference type="RefSeq" id="WP_083646238.1">
    <property type="nucleotide sequence ID" value="NZ_CP074131.1"/>
</dbReference>
<dbReference type="Pfam" id="PF06995">
    <property type="entry name" value="Phage_P2_GpU"/>
    <property type="match status" value="1"/>
</dbReference>
<evidence type="ECO:0000313" key="1">
    <source>
        <dbReference type="EMBL" id="QUS59193.1"/>
    </source>
</evidence>